<sequence length="142" mass="15803">MAQKATTEPISTSRISFSSDFFLDESNFISINPHSQPEEKGGGSSAAGELFCQVLQRSREHDGKTGFGGKTVNEEDEGKAAKKEERRASLFVDDDESSPRPPRCTVLWKELLRLKKQRASSMFTSSSSRSSVKTRKGLFEHK</sequence>
<gene>
    <name evidence="2" type="ORF">F3Y22_tig00111392pilonHSYRG00033</name>
</gene>
<dbReference type="OrthoDB" id="1920857at2759"/>
<comment type="caution">
    <text evidence="2">The sequence shown here is derived from an EMBL/GenBank/DDBJ whole genome shotgun (WGS) entry which is preliminary data.</text>
</comment>
<feature type="region of interest" description="Disordered" evidence="1">
    <location>
        <begin position="117"/>
        <end position="142"/>
    </location>
</feature>
<reference evidence="2" key="1">
    <citation type="submission" date="2019-09" db="EMBL/GenBank/DDBJ databases">
        <title>Draft genome information of white flower Hibiscus syriacus.</title>
        <authorList>
            <person name="Kim Y.-M."/>
        </authorList>
    </citation>
    <scope>NUCLEOTIDE SEQUENCE [LARGE SCALE GENOMIC DNA]</scope>
    <source>
        <strain evidence="2">YM2019G1</strain>
    </source>
</reference>
<feature type="compositionally biased region" description="Basic and acidic residues" evidence="1">
    <location>
        <begin position="78"/>
        <end position="88"/>
    </location>
</feature>
<feature type="compositionally biased region" description="Low complexity" evidence="1">
    <location>
        <begin position="120"/>
        <end position="131"/>
    </location>
</feature>
<accession>A0A6A2YLJ1</accession>
<evidence type="ECO:0000313" key="2">
    <source>
        <dbReference type="EMBL" id="KAE8679944.1"/>
    </source>
</evidence>
<feature type="region of interest" description="Disordered" evidence="1">
    <location>
        <begin position="59"/>
        <end position="101"/>
    </location>
</feature>
<protein>
    <submittedName>
        <fullName evidence="2">Uncharacterized protein</fullName>
    </submittedName>
</protein>
<organism evidence="2 3">
    <name type="scientific">Hibiscus syriacus</name>
    <name type="common">Rose of Sharon</name>
    <dbReference type="NCBI Taxonomy" id="106335"/>
    <lineage>
        <taxon>Eukaryota</taxon>
        <taxon>Viridiplantae</taxon>
        <taxon>Streptophyta</taxon>
        <taxon>Embryophyta</taxon>
        <taxon>Tracheophyta</taxon>
        <taxon>Spermatophyta</taxon>
        <taxon>Magnoliopsida</taxon>
        <taxon>eudicotyledons</taxon>
        <taxon>Gunneridae</taxon>
        <taxon>Pentapetalae</taxon>
        <taxon>rosids</taxon>
        <taxon>malvids</taxon>
        <taxon>Malvales</taxon>
        <taxon>Malvaceae</taxon>
        <taxon>Malvoideae</taxon>
        <taxon>Hibiscus</taxon>
    </lineage>
</organism>
<evidence type="ECO:0000313" key="3">
    <source>
        <dbReference type="Proteomes" id="UP000436088"/>
    </source>
</evidence>
<dbReference type="Proteomes" id="UP000436088">
    <property type="component" value="Unassembled WGS sequence"/>
</dbReference>
<evidence type="ECO:0000256" key="1">
    <source>
        <dbReference type="SAM" id="MobiDB-lite"/>
    </source>
</evidence>
<dbReference type="AlphaFoldDB" id="A0A6A2YLJ1"/>
<dbReference type="EMBL" id="VEPZ02001327">
    <property type="protein sequence ID" value="KAE8679944.1"/>
    <property type="molecule type" value="Genomic_DNA"/>
</dbReference>
<keyword evidence="3" id="KW-1185">Reference proteome</keyword>
<name>A0A6A2YLJ1_HIBSY</name>
<proteinExistence type="predicted"/>